<name>A0AAD3S733_NEPGR</name>
<dbReference type="Gene3D" id="1.20.1110.10">
    <property type="entry name" value="Calcium-transporting ATPase, transmembrane domain"/>
    <property type="match status" value="1"/>
</dbReference>
<protein>
    <recommendedName>
        <fullName evidence="2">Cation-transporting P-type ATPase N-terminal domain-containing protein</fullName>
    </recommendedName>
</protein>
<dbReference type="Proteomes" id="UP001279734">
    <property type="component" value="Unassembled WGS sequence"/>
</dbReference>
<evidence type="ECO:0000313" key="3">
    <source>
        <dbReference type="EMBL" id="GMH05710.1"/>
    </source>
</evidence>
<dbReference type="SUPFAM" id="SSF81653">
    <property type="entry name" value="Calcium ATPase, transduction domain A"/>
    <property type="match status" value="1"/>
</dbReference>
<accession>A0AAD3S733</accession>
<organism evidence="3 4">
    <name type="scientific">Nepenthes gracilis</name>
    <name type="common">Slender pitcher plant</name>
    <dbReference type="NCBI Taxonomy" id="150966"/>
    <lineage>
        <taxon>Eukaryota</taxon>
        <taxon>Viridiplantae</taxon>
        <taxon>Streptophyta</taxon>
        <taxon>Embryophyta</taxon>
        <taxon>Tracheophyta</taxon>
        <taxon>Spermatophyta</taxon>
        <taxon>Magnoliopsida</taxon>
        <taxon>eudicotyledons</taxon>
        <taxon>Gunneridae</taxon>
        <taxon>Pentapetalae</taxon>
        <taxon>Caryophyllales</taxon>
        <taxon>Nepenthaceae</taxon>
        <taxon>Nepenthes</taxon>
    </lineage>
</organism>
<dbReference type="PANTHER" id="PTHR42861">
    <property type="entry name" value="CALCIUM-TRANSPORTING ATPASE"/>
    <property type="match status" value="1"/>
</dbReference>
<sequence>MSQETTPVEEVFKQLQCFKEDLTKEEGQKRLKIFGQNKREDKKDSKFLKFLGFMWNPLSWVMEAAAIMTIALANAGGKPPHYPDVIGFNDENNAGNAVAALMANLVSKTKVLQGKKWSEKEAAILGPEDVISIKLGDIVPADARLLKGNPLKIDRGYPYRCIPPIHKEPGDETFSGPTASKAKCGCYVHLLYTFFGKAAHLVDSTWSLWPLLSVPKGVGSPSSHFYIYSIIERIFGRDYWDISNPKDRHTEMALTIY</sequence>
<keyword evidence="4" id="KW-1185">Reference proteome</keyword>
<dbReference type="InterPro" id="IPR059000">
    <property type="entry name" value="ATPase_P-type_domA"/>
</dbReference>
<gene>
    <name evidence="3" type="ORF">Nepgr_007550</name>
</gene>
<dbReference type="EMBL" id="BSYO01000006">
    <property type="protein sequence ID" value="GMH05710.1"/>
    <property type="molecule type" value="Genomic_DNA"/>
</dbReference>
<feature type="domain" description="Cation-transporting P-type ATPase N-terminal" evidence="2">
    <location>
        <begin position="2"/>
        <end position="74"/>
    </location>
</feature>
<reference evidence="3" key="1">
    <citation type="submission" date="2023-05" db="EMBL/GenBank/DDBJ databases">
        <title>Nepenthes gracilis genome sequencing.</title>
        <authorList>
            <person name="Fukushima K."/>
        </authorList>
    </citation>
    <scope>NUCLEOTIDE SEQUENCE</scope>
    <source>
        <strain evidence="3">SING2019-196</strain>
    </source>
</reference>
<evidence type="ECO:0000313" key="4">
    <source>
        <dbReference type="Proteomes" id="UP001279734"/>
    </source>
</evidence>
<dbReference type="SUPFAM" id="SSF81665">
    <property type="entry name" value="Calcium ATPase, transmembrane domain M"/>
    <property type="match status" value="1"/>
</dbReference>
<dbReference type="AlphaFoldDB" id="A0AAD3S733"/>
<evidence type="ECO:0000259" key="2">
    <source>
        <dbReference type="SMART" id="SM00831"/>
    </source>
</evidence>
<proteinExistence type="predicted"/>
<keyword evidence="1" id="KW-0460">Magnesium</keyword>
<dbReference type="SMART" id="SM00831">
    <property type="entry name" value="Cation_ATPase_N"/>
    <property type="match status" value="1"/>
</dbReference>
<dbReference type="InterPro" id="IPR023298">
    <property type="entry name" value="ATPase_P-typ_TM_dom_sf"/>
</dbReference>
<comment type="caution">
    <text evidence="3">The sequence shown here is derived from an EMBL/GenBank/DDBJ whole genome shotgun (WGS) entry which is preliminary data.</text>
</comment>
<dbReference type="InterPro" id="IPR004014">
    <property type="entry name" value="ATPase_P-typ_cation-transptr_N"/>
</dbReference>
<dbReference type="Pfam" id="PF00122">
    <property type="entry name" value="E1-E2_ATPase"/>
    <property type="match status" value="1"/>
</dbReference>
<evidence type="ECO:0000256" key="1">
    <source>
        <dbReference type="ARBA" id="ARBA00022842"/>
    </source>
</evidence>
<dbReference type="Pfam" id="PF00690">
    <property type="entry name" value="Cation_ATPase_N"/>
    <property type="match status" value="1"/>
</dbReference>
<dbReference type="InterPro" id="IPR008250">
    <property type="entry name" value="ATPase_P-typ_transduc_dom_A_sf"/>
</dbReference>
<dbReference type="Gene3D" id="2.70.150.10">
    <property type="entry name" value="Calcium-transporting ATPase, cytoplasmic transduction domain A"/>
    <property type="match status" value="1"/>
</dbReference>